<feature type="transmembrane region" description="Helical" evidence="7">
    <location>
        <begin position="45"/>
        <end position="65"/>
    </location>
</feature>
<dbReference type="PANTHER" id="PTHR21624:SF1">
    <property type="entry name" value="ALKYLGLYCEROL MONOOXYGENASE"/>
    <property type="match status" value="1"/>
</dbReference>
<dbReference type="EMBL" id="CP003557">
    <property type="protein sequence ID" value="AFN74728.1"/>
    <property type="molecule type" value="Genomic_DNA"/>
</dbReference>
<dbReference type="STRING" id="1191523.MROS_1491"/>
<feature type="transmembrane region" description="Helical" evidence="7">
    <location>
        <begin position="85"/>
        <end position="102"/>
    </location>
</feature>
<dbReference type="GO" id="GO:0006643">
    <property type="term" value="P:membrane lipid metabolic process"/>
    <property type="evidence" value="ECO:0007669"/>
    <property type="project" value="TreeGrafter"/>
</dbReference>
<evidence type="ECO:0000313" key="10">
    <source>
        <dbReference type="Proteomes" id="UP000009011"/>
    </source>
</evidence>
<accession>I7A0E4</accession>
<feature type="transmembrane region" description="Helical" evidence="7">
    <location>
        <begin position="6"/>
        <end position="24"/>
    </location>
</feature>
<dbReference type="GO" id="GO:0050479">
    <property type="term" value="F:glyceryl-ether monooxygenase activity"/>
    <property type="evidence" value="ECO:0007669"/>
    <property type="project" value="TreeGrafter"/>
</dbReference>
<evidence type="ECO:0000256" key="4">
    <source>
        <dbReference type="ARBA" id="ARBA00023002"/>
    </source>
</evidence>
<keyword evidence="3 7" id="KW-1133">Transmembrane helix</keyword>
<dbReference type="OrthoDB" id="9770329at2"/>
<dbReference type="KEGG" id="mro:MROS_1491"/>
<proteinExistence type="predicted"/>
<evidence type="ECO:0000256" key="3">
    <source>
        <dbReference type="ARBA" id="ARBA00022989"/>
    </source>
</evidence>
<dbReference type="InterPro" id="IPR006694">
    <property type="entry name" value="Fatty_acid_hydroxylase"/>
</dbReference>
<keyword evidence="2 7" id="KW-0812">Transmembrane</keyword>
<organism evidence="9 10">
    <name type="scientific">Melioribacter roseus (strain DSM 23840 / JCM 17771 / VKM B-2668 / P3M-2)</name>
    <dbReference type="NCBI Taxonomy" id="1191523"/>
    <lineage>
        <taxon>Bacteria</taxon>
        <taxon>Pseudomonadati</taxon>
        <taxon>Ignavibacteriota</taxon>
        <taxon>Ignavibacteria</taxon>
        <taxon>Ignavibacteriales</taxon>
        <taxon>Melioribacteraceae</taxon>
        <taxon>Melioribacter</taxon>
    </lineage>
</organism>
<evidence type="ECO:0000259" key="8">
    <source>
        <dbReference type="Pfam" id="PF04116"/>
    </source>
</evidence>
<sequence length="267" mass="31517">MEFESYELISYAVIVMTAVLFVLLERIFPYNKGQEALRKGFFDDLAFYTIAQSYILGIFIFTVIINGIDNATGLSRLGLFANVPIWIQLIFFTVTHDFYIYWMHRWQHRNKFLWRLHEAHHSPQKVDWLSGSRSHAFEILINQTVEFMPIVLLGSPPEVIAYKGVISAVWGMYIHSNLNVRTGRLQYVINGPEMHRWHHTTGKGRNRNFATKLAIWDWLFNSAFLPGDKAEQYGLKTFFPDNYFKQFLFAFRPFKKKKNSLLDRLFR</sequence>
<dbReference type="GO" id="GO:0008610">
    <property type="term" value="P:lipid biosynthetic process"/>
    <property type="evidence" value="ECO:0007669"/>
    <property type="project" value="InterPro"/>
</dbReference>
<dbReference type="GO" id="GO:0016020">
    <property type="term" value="C:membrane"/>
    <property type="evidence" value="ECO:0007669"/>
    <property type="project" value="GOC"/>
</dbReference>
<dbReference type="InterPro" id="IPR051689">
    <property type="entry name" value="Sterol_desaturase/TMEM195"/>
</dbReference>
<dbReference type="GO" id="GO:0005506">
    <property type="term" value="F:iron ion binding"/>
    <property type="evidence" value="ECO:0007669"/>
    <property type="project" value="InterPro"/>
</dbReference>
<dbReference type="RefSeq" id="WP_014856162.1">
    <property type="nucleotide sequence ID" value="NC_018178.1"/>
</dbReference>
<evidence type="ECO:0000256" key="1">
    <source>
        <dbReference type="ARBA" id="ARBA00004127"/>
    </source>
</evidence>
<comment type="subcellular location">
    <subcellularLocation>
        <location evidence="1">Endomembrane system</location>
        <topology evidence="1">Multi-pass membrane protein</topology>
    </subcellularLocation>
</comment>
<dbReference type="HOGENOM" id="CLU_033631_3_1_10"/>
<dbReference type="AlphaFoldDB" id="I7A0E4"/>
<evidence type="ECO:0000256" key="7">
    <source>
        <dbReference type="SAM" id="Phobius"/>
    </source>
</evidence>
<dbReference type="eggNOG" id="COG3000">
    <property type="taxonomic scope" value="Bacteria"/>
</dbReference>
<evidence type="ECO:0000256" key="6">
    <source>
        <dbReference type="ARBA" id="ARBA00023136"/>
    </source>
</evidence>
<evidence type="ECO:0000313" key="9">
    <source>
        <dbReference type="EMBL" id="AFN74728.1"/>
    </source>
</evidence>
<dbReference type="PANTHER" id="PTHR21624">
    <property type="entry name" value="STEROL DESATURASE-RELATED PROTEIN"/>
    <property type="match status" value="1"/>
</dbReference>
<reference evidence="9 10" key="1">
    <citation type="journal article" date="2013" name="PLoS ONE">
        <title>Genomic analysis of Melioribacter roseus, facultatively anaerobic organotrophic bacterium representing a novel deep lineage within Bacteriodetes/Chlorobi group.</title>
        <authorList>
            <person name="Kadnikov V.V."/>
            <person name="Mardanov A.V."/>
            <person name="Podosokorskaya O.A."/>
            <person name="Gavrilov S.N."/>
            <person name="Kublanov I.V."/>
            <person name="Beletsky A.V."/>
            <person name="Bonch-Osmolovskaya E.A."/>
            <person name="Ravin N.V."/>
        </authorList>
    </citation>
    <scope>NUCLEOTIDE SEQUENCE [LARGE SCALE GENOMIC DNA]</scope>
    <source>
        <strain evidence="10">JCM 17771 / P3M-2</strain>
    </source>
</reference>
<evidence type="ECO:0000256" key="2">
    <source>
        <dbReference type="ARBA" id="ARBA00022692"/>
    </source>
</evidence>
<feature type="domain" description="Fatty acid hydroxylase" evidence="8">
    <location>
        <begin position="90"/>
        <end position="221"/>
    </location>
</feature>
<keyword evidence="4" id="KW-0560">Oxidoreductase</keyword>
<dbReference type="Pfam" id="PF04116">
    <property type="entry name" value="FA_hydroxylase"/>
    <property type="match status" value="1"/>
</dbReference>
<gene>
    <name evidence="9" type="ordered locus">MROS_1491</name>
</gene>
<evidence type="ECO:0000256" key="5">
    <source>
        <dbReference type="ARBA" id="ARBA00023098"/>
    </source>
</evidence>
<dbReference type="GO" id="GO:0012505">
    <property type="term" value="C:endomembrane system"/>
    <property type="evidence" value="ECO:0007669"/>
    <property type="project" value="UniProtKB-SubCell"/>
</dbReference>
<dbReference type="Proteomes" id="UP000009011">
    <property type="component" value="Chromosome"/>
</dbReference>
<keyword evidence="5" id="KW-0443">Lipid metabolism</keyword>
<keyword evidence="6 7" id="KW-0472">Membrane</keyword>
<keyword evidence="10" id="KW-1185">Reference proteome</keyword>
<protein>
    <submittedName>
        <fullName evidence="9">Fatty acid hydroxylase</fullName>
    </submittedName>
</protein>
<name>I7A0E4_MELRP</name>